<dbReference type="AlphaFoldDB" id="A0AAV5MRX7"/>
<organism evidence="1 2">
    <name type="scientific">Rubroshorea leprosula</name>
    <dbReference type="NCBI Taxonomy" id="152421"/>
    <lineage>
        <taxon>Eukaryota</taxon>
        <taxon>Viridiplantae</taxon>
        <taxon>Streptophyta</taxon>
        <taxon>Embryophyta</taxon>
        <taxon>Tracheophyta</taxon>
        <taxon>Spermatophyta</taxon>
        <taxon>Magnoliopsida</taxon>
        <taxon>eudicotyledons</taxon>
        <taxon>Gunneridae</taxon>
        <taxon>Pentapetalae</taxon>
        <taxon>rosids</taxon>
        <taxon>malvids</taxon>
        <taxon>Malvales</taxon>
        <taxon>Dipterocarpaceae</taxon>
        <taxon>Rubroshorea</taxon>
    </lineage>
</organism>
<evidence type="ECO:0000313" key="1">
    <source>
        <dbReference type="EMBL" id="GKV51337.1"/>
    </source>
</evidence>
<protein>
    <submittedName>
        <fullName evidence="1">Uncharacterized protein</fullName>
    </submittedName>
</protein>
<dbReference type="Proteomes" id="UP001054252">
    <property type="component" value="Unassembled WGS sequence"/>
</dbReference>
<name>A0AAV5MRX7_9ROSI</name>
<sequence length="43" mass="5123">MCTIGFCGMFLFCYWRDVMLHSPTEIQIISQVYSSLFFIFFSL</sequence>
<comment type="caution">
    <text evidence="1">The sequence shown here is derived from an EMBL/GenBank/DDBJ whole genome shotgun (WGS) entry which is preliminary data.</text>
</comment>
<dbReference type="EMBL" id="BPVZ01000488">
    <property type="protein sequence ID" value="GKV51337.1"/>
    <property type="molecule type" value="Genomic_DNA"/>
</dbReference>
<gene>
    <name evidence="1" type="ORF">SLEP1_g58005</name>
</gene>
<reference evidence="1 2" key="1">
    <citation type="journal article" date="2021" name="Commun. Biol.">
        <title>The genome of Shorea leprosula (Dipterocarpaceae) highlights the ecological relevance of drought in aseasonal tropical rainforests.</title>
        <authorList>
            <person name="Ng K.K.S."/>
            <person name="Kobayashi M.J."/>
            <person name="Fawcett J.A."/>
            <person name="Hatakeyama M."/>
            <person name="Paape T."/>
            <person name="Ng C.H."/>
            <person name="Ang C.C."/>
            <person name="Tnah L.H."/>
            <person name="Lee C.T."/>
            <person name="Nishiyama T."/>
            <person name="Sese J."/>
            <person name="O'Brien M.J."/>
            <person name="Copetti D."/>
            <person name="Mohd Noor M.I."/>
            <person name="Ong R.C."/>
            <person name="Putra M."/>
            <person name="Sireger I.Z."/>
            <person name="Indrioko S."/>
            <person name="Kosugi Y."/>
            <person name="Izuno A."/>
            <person name="Isagi Y."/>
            <person name="Lee S.L."/>
            <person name="Shimizu K.K."/>
        </authorList>
    </citation>
    <scope>NUCLEOTIDE SEQUENCE [LARGE SCALE GENOMIC DNA]</scope>
    <source>
        <strain evidence="1">214</strain>
    </source>
</reference>
<evidence type="ECO:0000313" key="2">
    <source>
        <dbReference type="Proteomes" id="UP001054252"/>
    </source>
</evidence>
<keyword evidence="2" id="KW-1185">Reference proteome</keyword>
<proteinExistence type="predicted"/>
<accession>A0AAV5MRX7</accession>